<dbReference type="GO" id="GO:0007399">
    <property type="term" value="P:nervous system development"/>
    <property type="evidence" value="ECO:0007669"/>
    <property type="project" value="UniProtKB-ARBA"/>
</dbReference>
<reference evidence="3" key="1">
    <citation type="journal article" date="2023" name="Science">
        <title>Genome structures resolve the early diversification of teleost fishes.</title>
        <authorList>
            <person name="Parey E."/>
            <person name="Louis A."/>
            <person name="Montfort J."/>
            <person name="Bouchez O."/>
            <person name="Roques C."/>
            <person name="Iampietro C."/>
            <person name="Lluch J."/>
            <person name="Castinel A."/>
            <person name="Donnadieu C."/>
            <person name="Desvignes T."/>
            <person name="Floi Bucao C."/>
            <person name="Jouanno E."/>
            <person name="Wen M."/>
            <person name="Mejri S."/>
            <person name="Dirks R."/>
            <person name="Jansen H."/>
            <person name="Henkel C."/>
            <person name="Chen W.J."/>
            <person name="Zahm M."/>
            <person name="Cabau C."/>
            <person name="Klopp C."/>
            <person name="Thompson A.W."/>
            <person name="Robinson-Rechavi M."/>
            <person name="Braasch I."/>
            <person name="Lecointre G."/>
            <person name="Bobe J."/>
            <person name="Postlethwait J.H."/>
            <person name="Berthelot C."/>
            <person name="Roest Crollius H."/>
            <person name="Guiguen Y."/>
        </authorList>
    </citation>
    <scope>NUCLEOTIDE SEQUENCE</scope>
    <source>
        <strain evidence="3">NC1722</strain>
    </source>
</reference>
<dbReference type="InterPro" id="IPR057106">
    <property type="entry name" value="NXPE4_C"/>
</dbReference>
<accession>A0AAD7WFB1</accession>
<dbReference type="EMBL" id="JAINUG010000120">
    <property type="protein sequence ID" value="KAJ8395021.1"/>
    <property type="molecule type" value="Genomic_DNA"/>
</dbReference>
<protein>
    <recommendedName>
        <fullName evidence="2">NXPE C-terminal domain-containing protein</fullName>
    </recommendedName>
</protein>
<evidence type="ECO:0000256" key="1">
    <source>
        <dbReference type="ARBA" id="ARBA00005431"/>
    </source>
</evidence>
<dbReference type="InterPro" id="IPR026845">
    <property type="entry name" value="NXPH/NXPE"/>
</dbReference>
<comment type="similarity">
    <text evidence="1">Belongs to the NXPE family.</text>
</comment>
<comment type="caution">
    <text evidence="3">The sequence shown here is derived from an EMBL/GenBank/DDBJ whole genome shotgun (WGS) entry which is preliminary data.</text>
</comment>
<feature type="domain" description="NXPE C-terminal" evidence="2">
    <location>
        <begin position="213"/>
        <end position="424"/>
    </location>
</feature>
<keyword evidence="4" id="KW-1185">Reference proteome</keyword>
<organism evidence="3 4">
    <name type="scientific">Aldrovandia affinis</name>
    <dbReference type="NCBI Taxonomy" id="143900"/>
    <lineage>
        <taxon>Eukaryota</taxon>
        <taxon>Metazoa</taxon>
        <taxon>Chordata</taxon>
        <taxon>Craniata</taxon>
        <taxon>Vertebrata</taxon>
        <taxon>Euteleostomi</taxon>
        <taxon>Actinopterygii</taxon>
        <taxon>Neopterygii</taxon>
        <taxon>Teleostei</taxon>
        <taxon>Notacanthiformes</taxon>
        <taxon>Halosauridae</taxon>
        <taxon>Aldrovandia</taxon>
    </lineage>
</organism>
<sequence length="427" mass="48409">MTVDNIILSIWEDLPTVTNFTSLQKCSAARRSVARLEHPKAQHCVGDTLDVQVEMRDYEGSPKAQGGDFILARIHSPKLHASASGDVTDLLNGSYHVRFRLFWPGNVSVSVLLIHSSEAVNILRRISKQNYGKIVYRGTFANGSKVEESVCGLRLKKDKALCEYRKKEDGEYYACVRPQTLPCSSLLTMRSHNAPTNYLTQNEIQLLVRFLSADVINRCLQGKRLYLLGDSTLRQWIDYLQKKLKDLKYVPPIDNQSSVLAVDPRRNITVQWRKHSHPFVSSHIINVNKCVYISRELDRIEVGEGRSDVVVVIGVGLHFRPFPLEVFIQRLINMRQAIVRLQARSPQALVIIKLENTKELNSNDPVLSNWYGYVQNLAQRKVFGDLKVALVDAWDFTVAANTFATHPNHIVVSNEIAVALSHICHYP</sequence>
<evidence type="ECO:0000259" key="2">
    <source>
        <dbReference type="Pfam" id="PF24536"/>
    </source>
</evidence>
<evidence type="ECO:0000313" key="3">
    <source>
        <dbReference type="EMBL" id="KAJ8395021.1"/>
    </source>
</evidence>
<dbReference type="InterPro" id="IPR014756">
    <property type="entry name" value="Ig_E-set"/>
</dbReference>
<dbReference type="AlphaFoldDB" id="A0AAD7WFB1"/>
<dbReference type="PANTHER" id="PTHR16165">
    <property type="entry name" value="NXPE FAMILY MEMBER"/>
    <property type="match status" value="1"/>
</dbReference>
<dbReference type="Pfam" id="PF24536">
    <property type="entry name" value="NXPE4_C"/>
    <property type="match status" value="1"/>
</dbReference>
<proteinExistence type="inferred from homology"/>
<evidence type="ECO:0000313" key="4">
    <source>
        <dbReference type="Proteomes" id="UP001221898"/>
    </source>
</evidence>
<dbReference type="InterPro" id="IPR013783">
    <property type="entry name" value="Ig-like_fold"/>
</dbReference>
<dbReference type="Proteomes" id="UP001221898">
    <property type="component" value="Unassembled WGS sequence"/>
</dbReference>
<dbReference type="Gene3D" id="2.60.40.10">
    <property type="entry name" value="Immunoglobulins"/>
    <property type="match status" value="1"/>
</dbReference>
<name>A0AAD7WFB1_9TELE</name>
<gene>
    <name evidence="3" type="ORF">AAFF_G00039720</name>
</gene>
<dbReference type="SUPFAM" id="SSF81296">
    <property type="entry name" value="E set domains"/>
    <property type="match status" value="1"/>
</dbReference>
<dbReference type="PANTHER" id="PTHR16165:SF3">
    <property type="entry name" value="NXPE FAMILY MEMBER 1"/>
    <property type="match status" value="1"/>
</dbReference>
<dbReference type="Pfam" id="PF06312">
    <property type="entry name" value="Neurexophilin"/>
    <property type="match status" value="1"/>
</dbReference>